<evidence type="ECO:0000259" key="4">
    <source>
        <dbReference type="Pfam" id="PF13407"/>
    </source>
</evidence>
<dbReference type="SUPFAM" id="SSF53822">
    <property type="entry name" value="Periplasmic binding protein-like I"/>
    <property type="match status" value="1"/>
</dbReference>
<dbReference type="GO" id="GO:0030246">
    <property type="term" value="F:carbohydrate binding"/>
    <property type="evidence" value="ECO:0007669"/>
    <property type="project" value="TreeGrafter"/>
</dbReference>
<dbReference type="KEGG" id="sxi:SXIM_47260"/>
<feature type="region of interest" description="Disordered" evidence="3">
    <location>
        <begin position="45"/>
        <end position="75"/>
    </location>
</feature>
<dbReference type="PANTHER" id="PTHR30036">
    <property type="entry name" value="D-XYLOSE-BINDING PERIPLASMIC PROTEIN"/>
    <property type="match status" value="1"/>
</dbReference>
<sequence length="367" mass="37794">MKQTMKETGPRGEVRMSRRRGRHTGRAVTAVLLLTSILLATAGCSSTGGRRAENADPTADAGTASGGGGGGGGGSAAGTGAGGYTLAMVTHSGDGDTYWDIVRSGAEVAAEKDNVNFLYSHDSDAGQQAQLVQTAIDQGVDGLIVTLAKPEAMEDVVRRAVAAGIPVITVNSGQEVSAGYGALAHIGQDEVLAGEAVGEQLNERGATKAVCLFHEQGNVGHEQRCDGVRNTFEGSVENLYADGTNMPAVESTLEAQLITDPSLDTVITLGAPFAPVAAKAAKQAGSDAEIVTFDLNAQVAVGLQDGSIAFAVDQQPYLQGYESVDLLWLHLTNGNMLGGGEPVLTGPQIVTQDEAEALIEYAQRGTR</sequence>
<proteinExistence type="inferred from homology"/>
<dbReference type="InterPro" id="IPR028082">
    <property type="entry name" value="Peripla_BP_I"/>
</dbReference>
<dbReference type="Pfam" id="PF13407">
    <property type="entry name" value="Peripla_BP_4"/>
    <property type="match status" value="1"/>
</dbReference>
<dbReference type="Gene3D" id="3.40.50.2300">
    <property type="match status" value="2"/>
</dbReference>
<name>A0A0F7FZK9_9ACTN</name>
<feature type="region of interest" description="Disordered" evidence="3">
    <location>
        <begin position="1"/>
        <end position="23"/>
    </location>
</feature>
<evidence type="ECO:0000256" key="3">
    <source>
        <dbReference type="SAM" id="MobiDB-lite"/>
    </source>
</evidence>
<dbReference type="GO" id="GO:0030288">
    <property type="term" value="C:outer membrane-bounded periplasmic space"/>
    <property type="evidence" value="ECO:0007669"/>
    <property type="project" value="TreeGrafter"/>
</dbReference>
<evidence type="ECO:0000256" key="1">
    <source>
        <dbReference type="ARBA" id="ARBA00004196"/>
    </source>
</evidence>
<accession>A0A0F7FZK9</accession>
<reference evidence="5" key="1">
    <citation type="submission" date="2019-08" db="EMBL/GenBank/DDBJ databases">
        <title>Complete genome sequence of a mangrove-derived Streptomyces xiamenensis.</title>
        <authorList>
            <person name="Xu J."/>
        </authorList>
    </citation>
    <scope>NUCLEOTIDE SEQUENCE</scope>
    <source>
        <strain evidence="5">318</strain>
    </source>
</reference>
<protein>
    <submittedName>
        <fullName evidence="5">Sugar ABC transporter substrate-binding protein</fullName>
    </submittedName>
</protein>
<organism evidence="5 6">
    <name type="scientific">Streptomyces xiamenensis</name>
    <dbReference type="NCBI Taxonomy" id="408015"/>
    <lineage>
        <taxon>Bacteria</taxon>
        <taxon>Bacillati</taxon>
        <taxon>Actinomycetota</taxon>
        <taxon>Actinomycetes</taxon>
        <taxon>Kitasatosporales</taxon>
        <taxon>Streptomycetaceae</taxon>
        <taxon>Streptomyces</taxon>
    </lineage>
</organism>
<dbReference type="InterPro" id="IPR025997">
    <property type="entry name" value="SBP_2_dom"/>
</dbReference>
<gene>
    <name evidence="5" type="ORF">SXIM_47260</name>
</gene>
<dbReference type="CDD" id="cd06312">
    <property type="entry name" value="PBP1_ABC_sugar_binding-like"/>
    <property type="match status" value="1"/>
</dbReference>
<evidence type="ECO:0000256" key="2">
    <source>
        <dbReference type="ARBA" id="ARBA00007639"/>
    </source>
</evidence>
<dbReference type="HOGENOM" id="CLU_037628_3_5_11"/>
<evidence type="ECO:0000313" key="5">
    <source>
        <dbReference type="EMBL" id="AKG46110.1"/>
    </source>
</evidence>
<feature type="compositionally biased region" description="Basic and acidic residues" evidence="3">
    <location>
        <begin position="1"/>
        <end position="16"/>
    </location>
</feature>
<dbReference type="EMBL" id="CP009922">
    <property type="protein sequence ID" value="AKG46110.1"/>
    <property type="molecule type" value="Genomic_DNA"/>
</dbReference>
<evidence type="ECO:0000313" key="6">
    <source>
        <dbReference type="Proteomes" id="UP000034034"/>
    </source>
</evidence>
<comment type="subcellular location">
    <subcellularLocation>
        <location evidence="1">Cell envelope</location>
    </subcellularLocation>
</comment>
<keyword evidence="6" id="KW-1185">Reference proteome</keyword>
<dbReference type="STRING" id="408015.SXIM_47260"/>
<feature type="domain" description="Periplasmic binding protein" evidence="4">
    <location>
        <begin position="88"/>
        <end position="332"/>
    </location>
</feature>
<dbReference type="PATRIC" id="fig|408015.6.peg.4784"/>
<dbReference type="PANTHER" id="PTHR30036:SF7">
    <property type="entry name" value="ABC TRANSPORTER PERIPLASMIC-BINDING PROTEIN YPHF"/>
    <property type="match status" value="1"/>
</dbReference>
<dbReference type="InterPro" id="IPR050555">
    <property type="entry name" value="Bact_Solute-Bind_Prot2"/>
</dbReference>
<dbReference type="AlphaFoldDB" id="A0A0F7FZK9"/>
<comment type="similarity">
    <text evidence="2">Belongs to the bacterial solute-binding protein 2 family.</text>
</comment>
<feature type="compositionally biased region" description="Gly residues" evidence="3">
    <location>
        <begin position="64"/>
        <end position="75"/>
    </location>
</feature>
<dbReference type="Proteomes" id="UP000034034">
    <property type="component" value="Chromosome"/>
</dbReference>